<feature type="region of interest" description="Disordered" evidence="1">
    <location>
        <begin position="424"/>
        <end position="455"/>
    </location>
</feature>
<name>A0A1G2BS28_9BACT</name>
<organism evidence="2 3">
    <name type="scientific">Candidatus Komeilibacteria bacterium RIFCSPLOWO2_01_FULL_52_15</name>
    <dbReference type="NCBI Taxonomy" id="1798551"/>
    <lineage>
        <taxon>Bacteria</taxon>
        <taxon>Candidatus Komeiliibacteriota</taxon>
    </lineage>
</organism>
<dbReference type="Proteomes" id="UP000178248">
    <property type="component" value="Unassembled WGS sequence"/>
</dbReference>
<accession>A0A1G2BS28</accession>
<comment type="caution">
    <text evidence="2">The sequence shown here is derived from an EMBL/GenBank/DDBJ whole genome shotgun (WGS) entry which is preliminary data.</text>
</comment>
<dbReference type="STRING" id="1798551.A3B30_02265"/>
<evidence type="ECO:0008006" key="4">
    <source>
        <dbReference type="Google" id="ProtNLM"/>
    </source>
</evidence>
<evidence type="ECO:0000313" key="2">
    <source>
        <dbReference type="EMBL" id="OGY91891.1"/>
    </source>
</evidence>
<evidence type="ECO:0000313" key="3">
    <source>
        <dbReference type="Proteomes" id="UP000178248"/>
    </source>
</evidence>
<protein>
    <recommendedName>
        <fullName evidence="4">UDP-N-acetylglucosamine 2-epimerase domain-containing protein</fullName>
    </recommendedName>
</protein>
<dbReference type="SUPFAM" id="SSF53756">
    <property type="entry name" value="UDP-Glycosyltransferase/glycogen phosphorylase"/>
    <property type="match status" value="1"/>
</dbReference>
<proteinExistence type="predicted"/>
<reference evidence="2 3" key="1">
    <citation type="journal article" date="2016" name="Nat. Commun.">
        <title>Thousands of microbial genomes shed light on interconnected biogeochemical processes in an aquifer system.</title>
        <authorList>
            <person name="Anantharaman K."/>
            <person name="Brown C.T."/>
            <person name="Hug L.A."/>
            <person name="Sharon I."/>
            <person name="Castelle C.J."/>
            <person name="Probst A.J."/>
            <person name="Thomas B.C."/>
            <person name="Singh A."/>
            <person name="Wilkins M.J."/>
            <person name="Karaoz U."/>
            <person name="Brodie E.L."/>
            <person name="Williams K.H."/>
            <person name="Hubbard S.S."/>
            <person name="Banfield J.F."/>
        </authorList>
    </citation>
    <scope>NUCLEOTIDE SEQUENCE [LARGE SCALE GENOMIC DNA]</scope>
</reference>
<dbReference type="AlphaFoldDB" id="A0A1G2BS28"/>
<dbReference type="EMBL" id="MHKM01000008">
    <property type="protein sequence ID" value="OGY91891.1"/>
    <property type="molecule type" value="Genomic_DNA"/>
</dbReference>
<sequence length="455" mass="51454">MEKKFDDQIRFLDRHRDEIKPVVNADEAQLLDRLYDGILTQEQIDRILHEQETKVFVLDKPQASPEALKALLVGRDPGAALGIKSLIAAMEKDDRVGSLGLIVDGIAQSYLKEDLKPFEKLDESPLVIADIMKSAEKPYDVIINTGSTINNPASVTLKNKEALTGGKSNAKTYFVYEAYEWGVTQDYYDEVEGMDGIFCNDEVAKAILMERFPDFDPDHIYVTGTGQIDSVKADQAENLYRSGREKLEIDDTTFTVAYLGTISSAYRMYGLDNRFDEKSWMRTVDAMAHLAERYPGQKFALLYRYHPRDPQRDEKFTMTESMKLPQNLMLKKATNEQGLSADEVLYASNAISSVTLTENFKSKHRARQGIYLGFEDPGMGADYLKKIYSPEIIAAMEEKGGVAIVKNDDALFRYLESIKDKPIEQPKVKPGETSAERILDVLSRDQSKEQDRTQS</sequence>
<evidence type="ECO:0000256" key="1">
    <source>
        <dbReference type="SAM" id="MobiDB-lite"/>
    </source>
</evidence>
<gene>
    <name evidence="2" type="ORF">A3B30_02265</name>
</gene>